<sequence>MLVQTGVSTLVYVKAVPLTSLNDNSLYNSVSPKPVRNTRLGSQRQAGAIRSLPELLKSANYKSTGVESLSL</sequence>
<name>A0A5B7FPV2_PORTR</name>
<comment type="caution">
    <text evidence="1">The sequence shown here is derived from an EMBL/GenBank/DDBJ whole genome shotgun (WGS) entry which is preliminary data.</text>
</comment>
<keyword evidence="2" id="KW-1185">Reference proteome</keyword>
<dbReference type="Proteomes" id="UP000324222">
    <property type="component" value="Unassembled WGS sequence"/>
</dbReference>
<reference evidence="1 2" key="1">
    <citation type="submission" date="2019-05" db="EMBL/GenBank/DDBJ databases">
        <title>Another draft genome of Portunus trituberculatus and its Hox gene families provides insights of decapod evolution.</title>
        <authorList>
            <person name="Jeong J.-H."/>
            <person name="Song I."/>
            <person name="Kim S."/>
            <person name="Choi T."/>
            <person name="Kim D."/>
            <person name="Ryu S."/>
            <person name="Kim W."/>
        </authorList>
    </citation>
    <scope>NUCLEOTIDE SEQUENCE [LARGE SCALE GENOMIC DNA]</scope>
    <source>
        <tissue evidence="1">Muscle</tissue>
    </source>
</reference>
<organism evidence="1 2">
    <name type="scientific">Portunus trituberculatus</name>
    <name type="common">Swimming crab</name>
    <name type="synonym">Neptunus trituberculatus</name>
    <dbReference type="NCBI Taxonomy" id="210409"/>
    <lineage>
        <taxon>Eukaryota</taxon>
        <taxon>Metazoa</taxon>
        <taxon>Ecdysozoa</taxon>
        <taxon>Arthropoda</taxon>
        <taxon>Crustacea</taxon>
        <taxon>Multicrustacea</taxon>
        <taxon>Malacostraca</taxon>
        <taxon>Eumalacostraca</taxon>
        <taxon>Eucarida</taxon>
        <taxon>Decapoda</taxon>
        <taxon>Pleocyemata</taxon>
        <taxon>Brachyura</taxon>
        <taxon>Eubrachyura</taxon>
        <taxon>Portunoidea</taxon>
        <taxon>Portunidae</taxon>
        <taxon>Portuninae</taxon>
        <taxon>Portunus</taxon>
    </lineage>
</organism>
<evidence type="ECO:0000313" key="2">
    <source>
        <dbReference type="Proteomes" id="UP000324222"/>
    </source>
</evidence>
<protein>
    <submittedName>
        <fullName evidence="1">Uncharacterized protein</fullName>
    </submittedName>
</protein>
<dbReference type="EMBL" id="VSRR010009083">
    <property type="protein sequence ID" value="MPC49770.1"/>
    <property type="molecule type" value="Genomic_DNA"/>
</dbReference>
<dbReference type="AlphaFoldDB" id="A0A5B7FPV2"/>
<proteinExistence type="predicted"/>
<gene>
    <name evidence="1" type="ORF">E2C01_043584</name>
</gene>
<accession>A0A5B7FPV2</accession>
<evidence type="ECO:0000313" key="1">
    <source>
        <dbReference type="EMBL" id="MPC49770.1"/>
    </source>
</evidence>